<sequence>MKCHWMSHYWKVFNQIFTRKQSSESGVQGSCRDNASSHNPTCGERKSWKISDKSNPLRKIADNSRLIRKKKDDRKILPKGLDKFDPMYYHPALLSAVQFKEKQGWQLKLKKDKIKVC</sequence>
<evidence type="ECO:0000313" key="2">
    <source>
        <dbReference type="Proteomes" id="UP000079169"/>
    </source>
</evidence>
<dbReference type="PaxDb" id="121845-A0A1S4EPU4"/>
<reference evidence="3 4" key="1">
    <citation type="submission" date="2025-04" db="UniProtKB">
        <authorList>
            <consortium name="RefSeq"/>
        </authorList>
    </citation>
    <scope>IDENTIFICATION</scope>
</reference>
<keyword evidence="2" id="KW-1185">Reference proteome</keyword>
<dbReference type="RefSeq" id="XP_017304087.1">
    <property type="nucleotide sequence ID" value="XM_017448598.2"/>
</dbReference>
<proteinExistence type="predicted"/>
<feature type="compositionally biased region" description="Polar residues" evidence="1">
    <location>
        <begin position="24"/>
        <end position="40"/>
    </location>
</feature>
<gene>
    <name evidence="3 4" type="primary">LOC108253871</name>
</gene>
<accession>A0A1S4EPU4</accession>
<protein>
    <submittedName>
        <fullName evidence="4">Uncharacterized protein LOC108253871 isoform X1</fullName>
    </submittedName>
    <submittedName>
        <fullName evidence="3">Uncharacterized protein LOC108253871 isoform X2</fullName>
    </submittedName>
</protein>
<feature type="region of interest" description="Disordered" evidence="1">
    <location>
        <begin position="24"/>
        <end position="49"/>
    </location>
</feature>
<dbReference type="Proteomes" id="UP000079169">
    <property type="component" value="Unplaced"/>
</dbReference>
<dbReference type="GeneID" id="108253871"/>
<name>A0A1S4EPU4_DIACI</name>
<organism evidence="2 3">
    <name type="scientific">Diaphorina citri</name>
    <name type="common">Asian citrus psyllid</name>
    <dbReference type="NCBI Taxonomy" id="121845"/>
    <lineage>
        <taxon>Eukaryota</taxon>
        <taxon>Metazoa</taxon>
        <taxon>Ecdysozoa</taxon>
        <taxon>Arthropoda</taxon>
        <taxon>Hexapoda</taxon>
        <taxon>Insecta</taxon>
        <taxon>Pterygota</taxon>
        <taxon>Neoptera</taxon>
        <taxon>Paraneoptera</taxon>
        <taxon>Hemiptera</taxon>
        <taxon>Sternorrhyncha</taxon>
        <taxon>Psylloidea</taxon>
        <taxon>Psyllidae</taxon>
        <taxon>Diaphorininae</taxon>
        <taxon>Diaphorina</taxon>
    </lineage>
</organism>
<dbReference type="RefSeq" id="XP_026687521.1">
    <property type="nucleotide sequence ID" value="XM_026831720.1"/>
</dbReference>
<dbReference type="AlphaFoldDB" id="A0A1S4EPU4"/>
<evidence type="ECO:0000313" key="4">
    <source>
        <dbReference type="RefSeq" id="XP_026687521.1"/>
    </source>
</evidence>
<dbReference type="KEGG" id="dci:108253871"/>
<evidence type="ECO:0000313" key="3">
    <source>
        <dbReference type="RefSeq" id="XP_017304087.1"/>
    </source>
</evidence>
<evidence type="ECO:0000256" key="1">
    <source>
        <dbReference type="SAM" id="MobiDB-lite"/>
    </source>
</evidence>